<protein>
    <submittedName>
        <fullName evidence="1">Uncharacterized protein</fullName>
    </submittedName>
</protein>
<accession>A0A5D3AS90</accession>
<proteinExistence type="predicted"/>
<evidence type="ECO:0000313" key="2">
    <source>
        <dbReference type="Proteomes" id="UP000322245"/>
    </source>
</evidence>
<name>A0A5D3AS90_9TREE</name>
<keyword evidence="2" id="KW-1185">Reference proteome</keyword>
<dbReference type="Proteomes" id="UP000322245">
    <property type="component" value="Unassembled WGS sequence"/>
</dbReference>
<dbReference type="EMBL" id="NIDF01000084">
    <property type="protein sequence ID" value="TYJ53568.1"/>
    <property type="molecule type" value="Genomic_DNA"/>
</dbReference>
<sequence length="155" mass="17724">MSSNDNPSGGSAGQDQQRVINELRSSNLQLITQMDAVRENIRKLSSSTRKVKTIEANTKLYNAFYLVFGQINAPVMKDDPTAIYVKLKLSEILVDSPDGLELRERTKLAEVIGRLEVMRTFYDGYLDKAMSRDEQFFRWRVFGSCLAELRPLLRD</sequence>
<gene>
    <name evidence="1" type="ORF">B9479_005772</name>
</gene>
<organism evidence="1 2">
    <name type="scientific">Cryptococcus floricola</name>
    <dbReference type="NCBI Taxonomy" id="2591691"/>
    <lineage>
        <taxon>Eukaryota</taxon>
        <taxon>Fungi</taxon>
        <taxon>Dikarya</taxon>
        <taxon>Basidiomycota</taxon>
        <taxon>Agaricomycotina</taxon>
        <taxon>Tremellomycetes</taxon>
        <taxon>Tremellales</taxon>
        <taxon>Cryptococcaceae</taxon>
        <taxon>Cryptococcus</taxon>
    </lineage>
</organism>
<comment type="caution">
    <text evidence="1">The sequence shown here is derived from an EMBL/GenBank/DDBJ whole genome shotgun (WGS) entry which is preliminary data.</text>
</comment>
<evidence type="ECO:0000313" key="1">
    <source>
        <dbReference type="EMBL" id="TYJ53568.1"/>
    </source>
</evidence>
<reference evidence="1 2" key="1">
    <citation type="submission" date="2017-05" db="EMBL/GenBank/DDBJ databases">
        <title>The Genome Sequence of Tsuchiyaea wingfieldii DSM 27421.</title>
        <authorList>
            <person name="Cuomo C."/>
            <person name="Passer A."/>
            <person name="Billmyre B."/>
            <person name="Heitman J."/>
        </authorList>
    </citation>
    <scope>NUCLEOTIDE SEQUENCE [LARGE SCALE GENOMIC DNA]</scope>
    <source>
        <strain evidence="1 2">DSM 27421</strain>
    </source>
</reference>
<dbReference type="AlphaFoldDB" id="A0A5D3AS90"/>